<evidence type="ECO:0000313" key="1">
    <source>
        <dbReference type="EMBL" id="ADI31051.1"/>
    </source>
</evidence>
<dbReference type="eggNOG" id="COG3812">
    <property type="taxonomic scope" value="Bacteria"/>
</dbReference>
<dbReference type="PANTHER" id="PTHR36922">
    <property type="entry name" value="BLL2446 PROTEIN"/>
    <property type="match status" value="1"/>
</dbReference>
<dbReference type="AlphaFoldDB" id="D7DP20"/>
<dbReference type="InterPro" id="IPR018531">
    <property type="entry name" value="DUF1993"/>
</dbReference>
<evidence type="ECO:0000313" key="2">
    <source>
        <dbReference type="Proteomes" id="UP000000383"/>
    </source>
</evidence>
<dbReference type="Pfam" id="PF09351">
    <property type="entry name" value="DUF1993"/>
    <property type="match status" value="1"/>
</dbReference>
<dbReference type="SUPFAM" id="SSF109854">
    <property type="entry name" value="DinB/YfiT-like putative metalloenzymes"/>
    <property type="match status" value="1"/>
</dbReference>
<dbReference type="EMBL" id="CP002056">
    <property type="protein sequence ID" value="ADI31051.1"/>
    <property type="molecule type" value="Genomic_DNA"/>
</dbReference>
<gene>
    <name evidence="1" type="ordered locus">M301_2696</name>
</gene>
<name>D7DP20_METV0</name>
<dbReference type="RefSeq" id="WP_013149356.1">
    <property type="nucleotide sequence ID" value="NC_014207.1"/>
</dbReference>
<dbReference type="Gene3D" id="1.20.120.450">
    <property type="entry name" value="dinb family like domain"/>
    <property type="match status" value="1"/>
</dbReference>
<dbReference type="InterPro" id="IPR034660">
    <property type="entry name" value="DinB/YfiT-like"/>
</dbReference>
<accession>D7DP20</accession>
<dbReference type="KEGG" id="meh:M301_2696"/>
<organism evidence="1 2">
    <name type="scientific">Methylotenera versatilis (strain 301)</name>
    <dbReference type="NCBI Taxonomy" id="666681"/>
    <lineage>
        <taxon>Bacteria</taxon>
        <taxon>Pseudomonadati</taxon>
        <taxon>Pseudomonadota</taxon>
        <taxon>Betaproteobacteria</taxon>
        <taxon>Nitrosomonadales</taxon>
        <taxon>Methylophilaceae</taxon>
        <taxon>Methylotenera</taxon>
    </lineage>
</organism>
<dbReference type="HOGENOM" id="CLU_090929_1_0_4"/>
<reference evidence="1 2" key="2">
    <citation type="journal article" date="2011" name="J. Bacteriol.">
        <title>Genomes of three methylotrophs from a single niche uncover genetic and metabolic divergence of Methylophilaceae.</title>
        <authorList>
            <person name="Lapidus A."/>
            <person name="Clum A."/>
            <person name="Labutti K."/>
            <person name="Kaluzhnaya M.G."/>
            <person name="Lim S."/>
            <person name="Beck D.A."/>
            <person name="Glavina Del Rio T."/>
            <person name="Nolan M."/>
            <person name="Mavromatis K."/>
            <person name="Huntemann M."/>
            <person name="Lucas S."/>
            <person name="Lidstrom M.E."/>
            <person name="Ivanova N."/>
            <person name="Chistoserdova L."/>
        </authorList>
    </citation>
    <scope>NUCLEOTIDE SEQUENCE [LARGE SCALE GENOMIC DNA]</scope>
    <source>
        <strain evidence="1 2">301</strain>
    </source>
</reference>
<proteinExistence type="predicted"/>
<keyword evidence="2" id="KW-1185">Reference proteome</keyword>
<dbReference type="PANTHER" id="PTHR36922:SF1">
    <property type="entry name" value="DUF1993 DOMAIN-CONTAINING PROTEIN"/>
    <property type="match status" value="1"/>
</dbReference>
<protein>
    <recommendedName>
        <fullName evidence="3">DUF1993 domain-containing protein</fullName>
    </recommendedName>
</protein>
<dbReference type="Proteomes" id="UP000000383">
    <property type="component" value="Chromosome"/>
</dbReference>
<dbReference type="OrthoDB" id="338237at2"/>
<evidence type="ECO:0008006" key="3">
    <source>
        <dbReference type="Google" id="ProtNLM"/>
    </source>
</evidence>
<reference evidence="2" key="1">
    <citation type="submission" date="2010-05" db="EMBL/GenBank/DDBJ databases">
        <title>Complete sequence of Methylotenera sp. 301.</title>
        <authorList>
            <person name="Lucas S."/>
            <person name="Copeland A."/>
            <person name="Lapidus A."/>
            <person name="Cheng J.-F."/>
            <person name="Bruce D."/>
            <person name="Goodwin L."/>
            <person name="Pitluck S."/>
            <person name="Clum A."/>
            <person name="Land M."/>
            <person name="Hauser L."/>
            <person name="Kyrpides N."/>
            <person name="Ivanova N."/>
            <person name="Chistoservova L."/>
            <person name="Kalyuzhnaya M."/>
            <person name="Woyke T."/>
        </authorList>
    </citation>
    <scope>NUCLEOTIDE SEQUENCE [LARGE SCALE GENOMIC DNA]</scope>
    <source>
        <strain evidence="2">301</strain>
    </source>
</reference>
<sequence length="168" mass="18848">MLNMYEIAIPPLKRALSNLATILKIGEEHADAKKIEHAVFLNARLFPDMYPLIRQVQIATDMSKGAAARLAGLEVPKFEDNETSFADLHARIAKTIAFIDTINPAQLEGSESREVTITVRKVDLKFTGQDYLLKWANPNVYFHVTTAYNILRHNGVELGKPDFLGPRT</sequence>